<sequence length="140" mass="14415">MTASTKTPANAVPTPGSPVFAAIHRRRSCGACTTGWATTWPGWHTAARVGEVSVLASTGVLQGVGVIAHLLAPFISACVTPLTVIAVMLAYHWQLGLAALVAAARAAGRRTASACWTTPSPTCSAPRAAHSCPRCPASWR</sequence>
<evidence type="ECO:0000313" key="8">
    <source>
        <dbReference type="Proteomes" id="UP000660680"/>
    </source>
</evidence>
<dbReference type="GO" id="GO:0005886">
    <property type="term" value="C:plasma membrane"/>
    <property type="evidence" value="ECO:0007669"/>
    <property type="project" value="UniProtKB-SubCell"/>
</dbReference>
<keyword evidence="2 5" id="KW-0812">Transmembrane</keyword>
<dbReference type="AlphaFoldDB" id="A0A918LJH8"/>
<accession>A0A918LJH8</accession>
<dbReference type="Proteomes" id="UP000660680">
    <property type="component" value="Unassembled WGS sequence"/>
</dbReference>
<gene>
    <name evidence="7" type="ORF">GCM10010171_59590</name>
</gene>
<proteinExistence type="predicted"/>
<evidence type="ECO:0000256" key="4">
    <source>
        <dbReference type="ARBA" id="ARBA00023136"/>
    </source>
</evidence>
<dbReference type="EMBL" id="BMRB01000008">
    <property type="protein sequence ID" value="GGS56668.1"/>
    <property type="molecule type" value="Genomic_DNA"/>
</dbReference>
<protein>
    <recommendedName>
        <fullName evidence="6">ABC transmembrane type-1 domain-containing protein</fullName>
    </recommendedName>
</protein>
<keyword evidence="4 5" id="KW-0472">Membrane</keyword>
<reference evidence="7" key="2">
    <citation type="submission" date="2020-09" db="EMBL/GenBank/DDBJ databases">
        <authorList>
            <person name="Sun Q."/>
            <person name="Ohkuma M."/>
        </authorList>
    </citation>
    <scope>NUCLEOTIDE SEQUENCE</scope>
    <source>
        <strain evidence="7">JCM 3276</strain>
    </source>
</reference>
<evidence type="ECO:0000256" key="1">
    <source>
        <dbReference type="ARBA" id="ARBA00004651"/>
    </source>
</evidence>
<dbReference type="GO" id="GO:0140359">
    <property type="term" value="F:ABC-type transporter activity"/>
    <property type="evidence" value="ECO:0007669"/>
    <property type="project" value="InterPro"/>
</dbReference>
<reference evidence="7" key="1">
    <citation type="journal article" date="2014" name="Int. J. Syst. Evol. Microbiol.">
        <title>Complete genome sequence of Corynebacterium casei LMG S-19264T (=DSM 44701T), isolated from a smear-ripened cheese.</title>
        <authorList>
            <consortium name="US DOE Joint Genome Institute (JGI-PGF)"/>
            <person name="Walter F."/>
            <person name="Albersmeier A."/>
            <person name="Kalinowski J."/>
            <person name="Ruckert C."/>
        </authorList>
    </citation>
    <scope>NUCLEOTIDE SEQUENCE</scope>
    <source>
        <strain evidence="7">JCM 3276</strain>
    </source>
</reference>
<dbReference type="InterPro" id="IPR036640">
    <property type="entry name" value="ABC1_TM_sf"/>
</dbReference>
<dbReference type="PROSITE" id="PS50929">
    <property type="entry name" value="ABC_TM1F"/>
    <property type="match status" value="1"/>
</dbReference>
<organism evidence="7 8">
    <name type="scientific">Actinokineospora fastidiosa</name>
    <dbReference type="NCBI Taxonomy" id="1816"/>
    <lineage>
        <taxon>Bacteria</taxon>
        <taxon>Bacillati</taxon>
        <taxon>Actinomycetota</taxon>
        <taxon>Actinomycetes</taxon>
        <taxon>Pseudonocardiales</taxon>
        <taxon>Pseudonocardiaceae</taxon>
        <taxon>Actinokineospora</taxon>
    </lineage>
</organism>
<dbReference type="GO" id="GO:0005524">
    <property type="term" value="F:ATP binding"/>
    <property type="evidence" value="ECO:0007669"/>
    <property type="project" value="InterPro"/>
</dbReference>
<evidence type="ECO:0000259" key="6">
    <source>
        <dbReference type="PROSITE" id="PS50929"/>
    </source>
</evidence>
<evidence type="ECO:0000256" key="5">
    <source>
        <dbReference type="SAM" id="Phobius"/>
    </source>
</evidence>
<evidence type="ECO:0000313" key="7">
    <source>
        <dbReference type="EMBL" id="GGS56668.1"/>
    </source>
</evidence>
<keyword evidence="3 5" id="KW-1133">Transmembrane helix</keyword>
<feature type="transmembrane region" description="Helical" evidence="5">
    <location>
        <begin position="66"/>
        <end position="91"/>
    </location>
</feature>
<dbReference type="SUPFAM" id="SSF90123">
    <property type="entry name" value="ABC transporter transmembrane region"/>
    <property type="match status" value="1"/>
</dbReference>
<dbReference type="Gene3D" id="1.20.1560.10">
    <property type="entry name" value="ABC transporter type 1, transmembrane domain"/>
    <property type="match status" value="1"/>
</dbReference>
<dbReference type="InterPro" id="IPR011527">
    <property type="entry name" value="ABC1_TM_dom"/>
</dbReference>
<evidence type="ECO:0000256" key="2">
    <source>
        <dbReference type="ARBA" id="ARBA00022692"/>
    </source>
</evidence>
<feature type="domain" description="ABC transmembrane type-1" evidence="6">
    <location>
        <begin position="41"/>
        <end position="103"/>
    </location>
</feature>
<comment type="subcellular location">
    <subcellularLocation>
        <location evidence="1">Cell membrane</location>
        <topology evidence="1">Multi-pass membrane protein</topology>
    </subcellularLocation>
</comment>
<evidence type="ECO:0000256" key="3">
    <source>
        <dbReference type="ARBA" id="ARBA00022989"/>
    </source>
</evidence>
<name>A0A918LJH8_9PSEU</name>
<comment type="caution">
    <text evidence="7">The sequence shown here is derived from an EMBL/GenBank/DDBJ whole genome shotgun (WGS) entry which is preliminary data.</text>
</comment>
<keyword evidence="8" id="KW-1185">Reference proteome</keyword>